<dbReference type="EMBL" id="KN835279">
    <property type="protein sequence ID" value="KIK41100.1"/>
    <property type="molecule type" value="Genomic_DNA"/>
</dbReference>
<protein>
    <submittedName>
        <fullName evidence="1">Uncharacterized protein</fullName>
    </submittedName>
</protein>
<dbReference type="Proteomes" id="UP000054485">
    <property type="component" value="Unassembled WGS sequence"/>
</dbReference>
<accession>A0A0C9ZT91</accession>
<organism evidence="1 2">
    <name type="scientific">Suillus luteus UH-Slu-Lm8-n1</name>
    <dbReference type="NCBI Taxonomy" id="930992"/>
    <lineage>
        <taxon>Eukaryota</taxon>
        <taxon>Fungi</taxon>
        <taxon>Dikarya</taxon>
        <taxon>Basidiomycota</taxon>
        <taxon>Agaricomycotina</taxon>
        <taxon>Agaricomycetes</taxon>
        <taxon>Agaricomycetidae</taxon>
        <taxon>Boletales</taxon>
        <taxon>Suillineae</taxon>
        <taxon>Suillaceae</taxon>
        <taxon>Suillus</taxon>
    </lineage>
</organism>
<dbReference type="InParanoid" id="A0A0C9ZT91"/>
<gene>
    <name evidence="1" type="ORF">CY34DRAFT_806446</name>
</gene>
<evidence type="ECO:0000313" key="2">
    <source>
        <dbReference type="Proteomes" id="UP000054485"/>
    </source>
</evidence>
<reference evidence="1 2" key="1">
    <citation type="submission" date="2014-04" db="EMBL/GenBank/DDBJ databases">
        <authorList>
            <consortium name="DOE Joint Genome Institute"/>
            <person name="Kuo A."/>
            <person name="Ruytinx J."/>
            <person name="Rineau F."/>
            <person name="Colpaert J."/>
            <person name="Kohler A."/>
            <person name="Nagy L.G."/>
            <person name="Floudas D."/>
            <person name="Copeland A."/>
            <person name="Barry K.W."/>
            <person name="Cichocki N."/>
            <person name="Veneault-Fourrey C."/>
            <person name="LaButti K."/>
            <person name="Lindquist E.A."/>
            <person name="Lipzen A."/>
            <person name="Lundell T."/>
            <person name="Morin E."/>
            <person name="Murat C."/>
            <person name="Sun H."/>
            <person name="Tunlid A."/>
            <person name="Henrissat B."/>
            <person name="Grigoriev I.V."/>
            <person name="Hibbett D.S."/>
            <person name="Martin F."/>
            <person name="Nordberg H.P."/>
            <person name="Cantor M.N."/>
            <person name="Hua S.X."/>
        </authorList>
    </citation>
    <scope>NUCLEOTIDE SEQUENCE [LARGE SCALE GENOMIC DNA]</scope>
    <source>
        <strain evidence="1 2">UH-Slu-Lm8-n1</strain>
    </source>
</reference>
<keyword evidence="2" id="KW-1185">Reference proteome</keyword>
<dbReference type="AlphaFoldDB" id="A0A0C9ZT91"/>
<proteinExistence type="predicted"/>
<sequence>MKSRQLRPIVSYLLSTTEVSPPNIIRSHCSDVAIRARSPTRGIKSMGYPPSFLP</sequence>
<reference evidence="2" key="2">
    <citation type="submission" date="2015-01" db="EMBL/GenBank/DDBJ databases">
        <title>Evolutionary Origins and Diversification of the Mycorrhizal Mutualists.</title>
        <authorList>
            <consortium name="DOE Joint Genome Institute"/>
            <consortium name="Mycorrhizal Genomics Consortium"/>
            <person name="Kohler A."/>
            <person name="Kuo A."/>
            <person name="Nagy L.G."/>
            <person name="Floudas D."/>
            <person name="Copeland A."/>
            <person name="Barry K.W."/>
            <person name="Cichocki N."/>
            <person name="Veneault-Fourrey C."/>
            <person name="LaButti K."/>
            <person name="Lindquist E.A."/>
            <person name="Lipzen A."/>
            <person name="Lundell T."/>
            <person name="Morin E."/>
            <person name="Murat C."/>
            <person name="Riley R."/>
            <person name="Ohm R."/>
            <person name="Sun H."/>
            <person name="Tunlid A."/>
            <person name="Henrissat B."/>
            <person name="Grigoriev I.V."/>
            <person name="Hibbett D.S."/>
            <person name="Martin F."/>
        </authorList>
    </citation>
    <scope>NUCLEOTIDE SEQUENCE [LARGE SCALE GENOMIC DNA]</scope>
    <source>
        <strain evidence="2">UH-Slu-Lm8-n1</strain>
    </source>
</reference>
<name>A0A0C9ZT91_9AGAM</name>
<evidence type="ECO:0000313" key="1">
    <source>
        <dbReference type="EMBL" id="KIK41100.1"/>
    </source>
</evidence>
<dbReference type="HOGENOM" id="CLU_3051957_0_0_1"/>